<dbReference type="AlphaFoldDB" id="A0A117I189"/>
<evidence type="ECO:0000256" key="4">
    <source>
        <dbReference type="ARBA" id="ARBA00023136"/>
    </source>
</evidence>
<keyword evidence="3 5" id="KW-1133">Transmembrane helix</keyword>
<organism evidence="6 7">
    <name type="scientific">Paenibacillus amylolyticus</name>
    <dbReference type="NCBI Taxonomy" id="1451"/>
    <lineage>
        <taxon>Bacteria</taxon>
        <taxon>Bacillati</taxon>
        <taxon>Bacillota</taxon>
        <taxon>Bacilli</taxon>
        <taxon>Bacillales</taxon>
        <taxon>Paenibacillaceae</taxon>
        <taxon>Paenibacillus</taxon>
    </lineage>
</organism>
<reference evidence="6 7" key="1">
    <citation type="journal article" date="2016" name="Genome Announc.">
        <title>Draft Genome Sequence of Paenibacillus amylolyticus Heshi-A3, Isolated from Fermented Rice Bran in a Japanese Fermented Seafood Dish.</title>
        <authorList>
            <person name="Akuzawa S."/>
            <person name="Nagaoka J."/>
            <person name="Kanekatsu M."/>
            <person name="Kubota E."/>
            <person name="Ohtake R."/>
            <person name="Suzuki T."/>
            <person name="Kanesaki Y."/>
        </authorList>
    </citation>
    <scope>NUCLEOTIDE SEQUENCE [LARGE SCALE GENOMIC DNA]</scope>
    <source>
        <strain evidence="6 7">Heshi-A3</strain>
    </source>
</reference>
<comment type="subcellular location">
    <subcellularLocation>
        <location evidence="1">Membrane</location>
        <topology evidence="1">Multi-pass membrane protein</topology>
    </subcellularLocation>
</comment>
<feature type="transmembrane region" description="Helical" evidence="5">
    <location>
        <begin position="68"/>
        <end position="88"/>
    </location>
</feature>
<reference evidence="7" key="2">
    <citation type="submission" date="2016-01" db="EMBL/GenBank/DDBJ databases">
        <title>Draft Genome Sequence of Paenibacillus amylolyticus Heshi-A3 that Was Isolated from Fermented Rice Bran with Aging Salted Mackerel, Which Was Named Heshiko as Traditional Fermented Seafood in Japan.</title>
        <authorList>
            <person name="Akuzawa S."/>
            <person name="Nakagawa J."/>
            <person name="Kanekatsu T."/>
            <person name="Kubota E."/>
            <person name="Ohtake R."/>
            <person name="Suzuki T."/>
            <person name="Kanesaki Y."/>
        </authorList>
    </citation>
    <scope>NUCLEOTIDE SEQUENCE [LARGE SCALE GENOMIC DNA]</scope>
    <source>
        <strain evidence="7">Heshi-A3</strain>
    </source>
</reference>
<dbReference type="EMBL" id="BCNV01000001">
    <property type="protein sequence ID" value="GAS81859.1"/>
    <property type="molecule type" value="Genomic_DNA"/>
</dbReference>
<accession>A0A117I189</accession>
<proteinExistence type="predicted"/>
<feature type="transmembrane region" description="Helical" evidence="5">
    <location>
        <begin position="44"/>
        <end position="62"/>
    </location>
</feature>
<evidence type="ECO:0000256" key="1">
    <source>
        <dbReference type="ARBA" id="ARBA00004141"/>
    </source>
</evidence>
<dbReference type="Proteomes" id="UP000069697">
    <property type="component" value="Unassembled WGS sequence"/>
</dbReference>
<evidence type="ECO:0000256" key="2">
    <source>
        <dbReference type="ARBA" id="ARBA00022692"/>
    </source>
</evidence>
<gene>
    <name evidence="6" type="ORF">PAHA3_1933</name>
</gene>
<evidence type="ECO:0000313" key="7">
    <source>
        <dbReference type="Proteomes" id="UP000069697"/>
    </source>
</evidence>
<name>A0A117I189_PAEAM</name>
<protein>
    <recommendedName>
        <fullName evidence="8">DoxX family protein</fullName>
    </recommendedName>
</protein>
<dbReference type="RefSeq" id="WP_082762756.1">
    <property type="nucleotide sequence ID" value="NZ_BCNV01000001.1"/>
</dbReference>
<keyword evidence="4 5" id="KW-0472">Membrane</keyword>
<sequence>MSILSIVLQVILGLGFLMFGFMKFGSKQMVEGFKNYGYPGAFRVFTGLIEVIAGVLVIAGIWSEGFAAWGGLLIVVTMIGAIITHIKIKDQLKQMFMPIILLILGLVVLLINYGSLFE</sequence>
<feature type="transmembrane region" description="Helical" evidence="5">
    <location>
        <begin position="95"/>
        <end position="116"/>
    </location>
</feature>
<evidence type="ECO:0000313" key="6">
    <source>
        <dbReference type="EMBL" id="GAS81859.1"/>
    </source>
</evidence>
<dbReference type="GO" id="GO:0016020">
    <property type="term" value="C:membrane"/>
    <property type="evidence" value="ECO:0007669"/>
    <property type="project" value="UniProtKB-SubCell"/>
</dbReference>
<evidence type="ECO:0000256" key="5">
    <source>
        <dbReference type="SAM" id="Phobius"/>
    </source>
</evidence>
<dbReference type="Pfam" id="PF13564">
    <property type="entry name" value="DoxX_2"/>
    <property type="match status" value="1"/>
</dbReference>
<comment type="caution">
    <text evidence="6">The sequence shown here is derived from an EMBL/GenBank/DDBJ whole genome shotgun (WGS) entry which is preliminary data.</text>
</comment>
<dbReference type="InterPro" id="IPR032808">
    <property type="entry name" value="DoxX"/>
</dbReference>
<keyword evidence="2 5" id="KW-0812">Transmembrane</keyword>
<evidence type="ECO:0000256" key="3">
    <source>
        <dbReference type="ARBA" id="ARBA00022989"/>
    </source>
</evidence>
<feature type="transmembrane region" description="Helical" evidence="5">
    <location>
        <begin position="6"/>
        <end position="24"/>
    </location>
</feature>
<evidence type="ECO:0008006" key="8">
    <source>
        <dbReference type="Google" id="ProtNLM"/>
    </source>
</evidence>